<dbReference type="SUPFAM" id="SSF161098">
    <property type="entry name" value="MetI-like"/>
    <property type="match status" value="1"/>
</dbReference>
<evidence type="ECO:0000313" key="9">
    <source>
        <dbReference type="Proteomes" id="UP001257060"/>
    </source>
</evidence>
<feature type="transmembrane region" description="Helical" evidence="5">
    <location>
        <begin position="57"/>
        <end position="76"/>
    </location>
</feature>
<evidence type="ECO:0000256" key="6">
    <source>
        <dbReference type="SAM" id="MobiDB-lite"/>
    </source>
</evidence>
<dbReference type="PANTHER" id="PTHR42729">
    <property type="entry name" value="OLIGO/DIPEPTIDE TRANSPORT, PERMEASE PROTEIN (DPPC-2)"/>
    <property type="match status" value="1"/>
</dbReference>
<feature type="domain" description="ABC transmembrane type-1" evidence="7">
    <location>
        <begin position="115"/>
        <end position="308"/>
    </location>
</feature>
<protein>
    <submittedName>
        <fullName evidence="8">ABC transporter permease</fullName>
    </submittedName>
</protein>
<feature type="transmembrane region" description="Helical" evidence="5">
    <location>
        <begin position="117"/>
        <end position="139"/>
    </location>
</feature>
<accession>A0ABU2GJ83</accession>
<dbReference type="EMBL" id="JAMQOP010000003">
    <property type="protein sequence ID" value="MDS0300328.1"/>
    <property type="molecule type" value="Genomic_DNA"/>
</dbReference>
<dbReference type="PROSITE" id="PS50928">
    <property type="entry name" value="ABC_TM1"/>
    <property type="match status" value="1"/>
</dbReference>
<feature type="transmembrane region" description="Helical" evidence="5">
    <location>
        <begin position="180"/>
        <end position="198"/>
    </location>
</feature>
<evidence type="ECO:0000256" key="5">
    <source>
        <dbReference type="RuleBase" id="RU363032"/>
    </source>
</evidence>
<dbReference type="Gene3D" id="1.10.3720.10">
    <property type="entry name" value="MetI-like"/>
    <property type="match status" value="1"/>
</dbReference>
<evidence type="ECO:0000256" key="1">
    <source>
        <dbReference type="ARBA" id="ARBA00004141"/>
    </source>
</evidence>
<evidence type="ECO:0000256" key="3">
    <source>
        <dbReference type="ARBA" id="ARBA00022989"/>
    </source>
</evidence>
<comment type="subcellular location">
    <subcellularLocation>
        <location evidence="5">Cell membrane</location>
        <topology evidence="5">Multi-pass membrane protein</topology>
    </subcellularLocation>
    <subcellularLocation>
        <location evidence="1">Membrane</location>
        <topology evidence="1">Multi-pass membrane protein</topology>
    </subcellularLocation>
</comment>
<keyword evidence="9" id="KW-1185">Reference proteome</keyword>
<feature type="region of interest" description="Disordered" evidence="6">
    <location>
        <begin position="326"/>
        <end position="347"/>
    </location>
</feature>
<feature type="transmembrane region" description="Helical" evidence="5">
    <location>
        <begin position="286"/>
        <end position="307"/>
    </location>
</feature>
<evidence type="ECO:0000313" key="8">
    <source>
        <dbReference type="EMBL" id="MDS0300328.1"/>
    </source>
</evidence>
<reference evidence="8 9" key="1">
    <citation type="submission" date="2022-06" db="EMBL/GenBank/DDBJ databases">
        <title>Halogeometricum sp. a new haloarchaeum isolate from saline soil.</title>
        <authorList>
            <person name="Strakova D."/>
            <person name="Galisteo C."/>
            <person name="Sanchez-Porro C."/>
            <person name="Ventosa A."/>
        </authorList>
    </citation>
    <scope>NUCLEOTIDE SEQUENCE [LARGE SCALE GENOMIC DNA]</scope>
    <source>
        <strain evidence="8 9">S1BR25-6</strain>
    </source>
</reference>
<keyword evidence="3 5" id="KW-1133">Transmembrane helix</keyword>
<proteinExistence type="inferred from homology"/>
<evidence type="ECO:0000256" key="2">
    <source>
        <dbReference type="ARBA" id="ARBA00022692"/>
    </source>
</evidence>
<dbReference type="InterPro" id="IPR035906">
    <property type="entry name" value="MetI-like_sf"/>
</dbReference>
<feature type="transmembrane region" description="Helical" evidence="5">
    <location>
        <begin position="151"/>
        <end position="174"/>
    </location>
</feature>
<name>A0ABU2GJ83_9EURY</name>
<dbReference type="Proteomes" id="UP001257060">
    <property type="component" value="Unassembled WGS sequence"/>
</dbReference>
<dbReference type="CDD" id="cd06261">
    <property type="entry name" value="TM_PBP2"/>
    <property type="match status" value="1"/>
</dbReference>
<keyword evidence="5" id="KW-0813">Transport</keyword>
<keyword evidence="2 5" id="KW-0812">Transmembrane</keyword>
<dbReference type="PANTHER" id="PTHR42729:SF1">
    <property type="entry name" value="OLIGO_DIPEPTIDE TRANSPORT, PERMEASE PROTEIN (DPPC-2)"/>
    <property type="match status" value="1"/>
</dbReference>
<keyword evidence="4 5" id="KW-0472">Membrane</keyword>
<evidence type="ECO:0000259" key="7">
    <source>
        <dbReference type="PROSITE" id="PS50928"/>
    </source>
</evidence>
<organism evidence="8 9">
    <name type="scientific">Halogeometricum salsisoli</name>
    <dbReference type="NCBI Taxonomy" id="2950536"/>
    <lineage>
        <taxon>Archaea</taxon>
        <taxon>Methanobacteriati</taxon>
        <taxon>Methanobacteriota</taxon>
        <taxon>Stenosarchaea group</taxon>
        <taxon>Halobacteria</taxon>
        <taxon>Halobacteriales</taxon>
        <taxon>Haloferacaceae</taxon>
        <taxon>Halogeometricum</taxon>
    </lineage>
</organism>
<comment type="caution">
    <text evidence="8">The sequence shown here is derived from an EMBL/GenBank/DDBJ whole genome shotgun (WGS) entry which is preliminary data.</text>
</comment>
<gene>
    <name evidence="8" type="ORF">NDI76_16400</name>
</gene>
<feature type="transmembrane region" description="Helical" evidence="5">
    <location>
        <begin position="248"/>
        <end position="266"/>
    </location>
</feature>
<comment type="similarity">
    <text evidence="5">Belongs to the binding-protein-dependent transport system permease family.</text>
</comment>
<dbReference type="Pfam" id="PF00528">
    <property type="entry name" value="BPD_transp_1"/>
    <property type="match status" value="1"/>
</dbReference>
<dbReference type="RefSeq" id="WP_310925223.1">
    <property type="nucleotide sequence ID" value="NZ_JAMQOP010000003.1"/>
</dbReference>
<dbReference type="InterPro" id="IPR000515">
    <property type="entry name" value="MetI-like"/>
</dbReference>
<sequence>MRPTEQLQADGNARLEDLDLTEAAESNETRWDRYRRHYDEFVRAPFLILWNDWRSRVGMLILLLYLLMGTVGVLLIEVPYTNQAERWILPFQNMQYPLGTTDTGQDLLGLIVHSTPAMLIMIGAGSVFSTVIATIVGTAAGYKGGTLDRTLMIAADTMIAIPGLALIIVIAAVIEPRNPAVVGIILSSHVWAGLARSLRSQVLTLRDDSYVEASRIMGISTPAILAKEIIPNLMPYILINFVNSARNVIFSSVGLYFLGVLPYTNLNWGVTLNSAYNSAALYRLDLVYYIIAPLVAIVLISFGLILLSQGFDRIFNPQIRAKHAESASEAAVDEGDDSSSRNVTVGQ</sequence>
<evidence type="ECO:0000256" key="4">
    <source>
        <dbReference type="ARBA" id="ARBA00023136"/>
    </source>
</evidence>